<dbReference type="PANTHER" id="PTHR43700:SF1">
    <property type="entry name" value="PHOSPHORIBOSYLAMINOIMIDAZOLE-SUCCINOCARBOXAMIDE SYNTHASE"/>
    <property type="match status" value="1"/>
</dbReference>
<dbReference type="EC" id="6.3.2.6" evidence="8"/>
<evidence type="ECO:0000256" key="6">
    <source>
        <dbReference type="ARBA" id="ARBA00022840"/>
    </source>
</evidence>
<dbReference type="Gene3D" id="3.30.470.20">
    <property type="entry name" value="ATP-grasp fold, B domain"/>
    <property type="match status" value="1"/>
</dbReference>
<evidence type="ECO:0000256" key="5">
    <source>
        <dbReference type="ARBA" id="ARBA00022755"/>
    </source>
</evidence>
<keyword evidence="11" id="KW-1185">Reference proteome</keyword>
<keyword evidence="6 8" id="KW-0067">ATP-binding</keyword>
<dbReference type="RefSeq" id="WP_265767756.1">
    <property type="nucleotide sequence ID" value="NZ_JAGGJA010000019.1"/>
</dbReference>
<keyword evidence="3 8" id="KW-0436">Ligase</keyword>
<dbReference type="PANTHER" id="PTHR43700">
    <property type="entry name" value="PHOSPHORIBOSYLAMINOIMIDAZOLE-SUCCINOCARBOXAMIDE SYNTHASE"/>
    <property type="match status" value="1"/>
</dbReference>
<comment type="catalytic activity">
    <reaction evidence="7 8">
        <text>5-amino-1-(5-phospho-D-ribosyl)imidazole-4-carboxylate + L-aspartate + ATP = (2S)-2-[5-amino-1-(5-phospho-beta-D-ribosyl)imidazole-4-carboxamido]succinate + ADP + phosphate + 2 H(+)</text>
        <dbReference type="Rhea" id="RHEA:22628"/>
        <dbReference type="ChEBI" id="CHEBI:15378"/>
        <dbReference type="ChEBI" id="CHEBI:29991"/>
        <dbReference type="ChEBI" id="CHEBI:30616"/>
        <dbReference type="ChEBI" id="CHEBI:43474"/>
        <dbReference type="ChEBI" id="CHEBI:58443"/>
        <dbReference type="ChEBI" id="CHEBI:77657"/>
        <dbReference type="ChEBI" id="CHEBI:456216"/>
        <dbReference type="EC" id="6.3.2.6"/>
    </reaction>
</comment>
<dbReference type="Proteomes" id="UP001207918">
    <property type="component" value="Unassembled WGS sequence"/>
</dbReference>
<comment type="similarity">
    <text evidence="2 8">Belongs to the SAICAR synthetase family.</text>
</comment>
<sequence>MDNSPINNRVLNNCITRTDVPGTEPPYRGKVRDVYSLNEHTLGIVASDRISAFDHIMKQAIPYKGQILNQLAAFAFEKVDDLVDTHIIDVPHPNVTIAKKCDPVPIEVVIRACLTGHAARVYKSGERTLCGVALPNGMVENQKFDEPILTPATKAEEGHDEDISEKEILERGIVDSEVWEEIRSKAFQVFQRGQEVAQKQGLILVDTKYEFGLHQGEVTLIDEAHTADSSRYFYADGYEKRLKEGKPQKQLSKEFLREWLMEHGFQGKKGQTLPDLPDAFRTKVYNRYAELFAQLTGQSFEPTPVDTDSFDQQIKEIFNQYQ</sequence>
<evidence type="ECO:0000256" key="4">
    <source>
        <dbReference type="ARBA" id="ARBA00022741"/>
    </source>
</evidence>
<reference evidence="10 11" key="1">
    <citation type="submission" date="2021-03" db="EMBL/GenBank/DDBJ databases">
        <title>Aliifodinibius sp. nov., a new bacterium isolated from saline soil.</title>
        <authorList>
            <person name="Galisteo C."/>
            <person name="De La Haba R."/>
            <person name="Sanchez-Porro C."/>
            <person name="Ventosa A."/>
        </authorList>
    </citation>
    <scope>NUCLEOTIDE SEQUENCE [LARGE SCALE GENOMIC DNA]</scope>
    <source>
        <strain evidence="10 11">1BSP15-2V2</strain>
    </source>
</reference>
<feature type="domain" description="SAICAR synthetase/ADE2 N-terminal" evidence="9">
    <location>
        <begin position="27"/>
        <end position="264"/>
    </location>
</feature>
<evidence type="ECO:0000256" key="8">
    <source>
        <dbReference type="HAMAP-Rule" id="MF_00137"/>
    </source>
</evidence>
<dbReference type="NCBIfam" id="NF010568">
    <property type="entry name" value="PRK13961.1"/>
    <property type="match status" value="1"/>
</dbReference>
<dbReference type="NCBIfam" id="NF009251">
    <property type="entry name" value="PRK12607.1"/>
    <property type="match status" value="1"/>
</dbReference>
<dbReference type="Pfam" id="PF01259">
    <property type="entry name" value="SAICAR_synt"/>
    <property type="match status" value="1"/>
</dbReference>
<dbReference type="InterPro" id="IPR028923">
    <property type="entry name" value="SAICAR_synt/ADE2_N"/>
</dbReference>
<name>A0ABT3PSV5_9BACT</name>
<dbReference type="HAMAP" id="MF_00137">
    <property type="entry name" value="SAICAR_synth"/>
    <property type="match status" value="1"/>
</dbReference>
<evidence type="ECO:0000256" key="2">
    <source>
        <dbReference type="ARBA" id="ARBA00010190"/>
    </source>
</evidence>
<accession>A0ABT3PSV5</accession>
<evidence type="ECO:0000256" key="3">
    <source>
        <dbReference type="ARBA" id="ARBA00022598"/>
    </source>
</evidence>
<evidence type="ECO:0000256" key="1">
    <source>
        <dbReference type="ARBA" id="ARBA00004672"/>
    </source>
</evidence>
<comment type="caution">
    <text evidence="10">The sequence shown here is derived from an EMBL/GenBank/DDBJ whole genome shotgun (WGS) entry which is preliminary data.</text>
</comment>
<gene>
    <name evidence="8" type="primary">purC</name>
    <name evidence="10" type="ORF">J6I44_18920</name>
</gene>
<evidence type="ECO:0000313" key="11">
    <source>
        <dbReference type="Proteomes" id="UP001207918"/>
    </source>
</evidence>
<dbReference type="InterPro" id="IPR018236">
    <property type="entry name" value="SAICAR_synthetase_CS"/>
</dbReference>
<protein>
    <recommendedName>
        <fullName evidence="8">Phosphoribosylaminoimidazole-succinocarboxamide synthase</fullName>
        <ecNumber evidence="8">6.3.2.6</ecNumber>
    </recommendedName>
    <alternativeName>
        <fullName evidence="8">SAICAR synthetase</fullName>
    </alternativeName>
</protein>
<evidence type="ECO:0000313" key="10">
    <source>
        <dbReference type="EMBL" id="MCW9708940.1"/>
    </source>
</evidence>
<keyword evidence="5 8" id="KW-0658">Purine biosynthesis</keyword>
<dbReference type="EMBL" id="JAGGJA010000019">
    <property type="protein sequence ID" value="MCW9708940.1"/>
    <property type="molecule type" value="Genomic_DNA"/>
</dbReference>
<keyword evidence="4 8" id="KW-0547">Nucleotide-binding</keyword>
<dbReference type="Gene3D" id="3.30.200.20">
    <property type="entry name" value="Phosphorylase Kinase, domain 1"/>
    <property type="match status" value="1"/>
</dbReference>
<dbReference type="SUPFAM" id="SSF56104">
    <property type="entry name" value="SAICAR synthase-like"/>
    <property type="match status" value="1"/>
</dbReference>
<proteinExistence type="inferred from homology"/>
<comment type="pathway">
    <text evidence="1 8">Purine metabolism; IMP biosynthesis via de novo pathway; 5-amino-1-(5-phospho-D-ribosyl)imidazole-4-carboxamide from 5-amino-1-(5-phospho-D-ribosyl)imidazole-4-carboxylate: step 1/2.</text>
</comment>
<dbReference type="PROSITE" id="PS01058">
    <property type="entry name" value="SAICAR_SYNTHETASE_2"/>
    <property type="match status" value="1"/>
</dbReference>
<evidence type="ECO:0000256" key="7">
    <source>
        <dbReference type="ARBA" id="ARBA00048475"/>
    </source>
</evidence>
<organism evidence="10 11">
    <name type="scientific">Fodinibius salsisoli</name>
    <dbReference type="NCBI Taxonomy" id="2820877"/>
    <lineage>
        <taxon>Bacteria</taxon>
        <taxon>Pseudomonadati</taxon>
        <taxon>Balneolota</taxon>
        <taxon>Balneolia</taxon>
        <taxon>Balneolales</taxon>
        <taxon>Balneolaceae</taxon>
        <taxon>Fodinibius</taxon>
    </lineage>
</organism>
<dbReference type="GO" id="GO:0004639">
    <property type="term" value="F:phosphoribosylaminoimidazolesuccinocarboxamide synthase activity"/>
    <property type="evidence" value="ECO:0007669"/>
    <property type="project" value="UniProtKB-EC"/>
</dbReference>
<dbReference type="CDD" id="cd01414">
    <property type="entry name" value="SAICAR_synt_Sc"/>
    <property type="match status" value="1"/>
</dbReference>
<evidence type="ECO:0000259" key="9">
    <source>
        <dbReference type="Pfam" id="PF01259"/>
    </source>
</evidence>